<sequence>MDFDTRKSLHEYSKTLAPCPCHDCKGKLCEIYTIHNHARGKQIRAADDQSEGEAEIVLAVDLLTCMSTRRTRKKRAMEILSNTQDDKQVLVNLSKLLPQNAATAHAYEHKNHASMADEPNPEQQILPAFTSIQREDSPFLDYVNPYIPPTINPTTHDLIPVHLNLPPVESIPRDDSPVLNYKDPYNLPTINHDKSDNTMGMDYDMPIPSAPVHHPDLKHHRPPNPIKTPTECPDENPRTNPRADSVFERLPHPQEIIKTSSTTWYWRSILMLSAWLHLHHGLSHRGIFLFLGTLRLIFIALSLLSVKDDAPTDLRTMFSRLNINDHFLVAPMCPECYCVFLHKLAQDMQCTNCNIPLYKDMATSVLGVPFTADDPFLSSWKTQIHAKKTRKPILQTPIRLPSQLLAELISSSPTMEQGIDKWRHTPSAAGRMDRIQDGAIWKTLPDPDGGKLFDNSPQRDAPEELRVADTLRFDGYRPENLLLCGLTPGPKELNADKLQFFMKAFVNDLLKLYDHGIIVKTADSPEDHIMKTYFCTKCQIQHDELQTVDGININAFKARDPDEHRQLAQEYSKLATKKERDEFCRTDGVRSLEFLRLPYFNPIRMTIIDPMHNILLEWLSAAEKQYQAKLDKWKSKKGEKPKELKWRMHPDDGDNFLNLAAAMKIILARTIAINDIPLAKLRLQNYLRGFHSVSLSVFDYSLRHLALSFFCTRRICL</sequence>
<evidence type="ECO:0008006" key="3">
    <source>
        <dbReference type="Google" id="ProtNLM"/>
    </source>
</evidence>
<protein>
    <recommendedName>
        <fullName evidence="3">Transposase</fullName>
    </recommendedName>
</protein>
<organism evidence="1 2">
    <name type="scientific">Hermanssonia centrifuga</name>
    <dbReference type="NCBI Taxonomy" id="98765"/>
    <lineage>
        <taxon>Eukaryota</taxon>
        <taxon>Fungi</taxon>
        <taxon>Dikarya</taxon>
        <taxon>Basidiomycota</taxon>
        <taxon>Agaricomycotina</taxon>
        <taxon>Agaricomycetes</taxon>
        <taxon>Polyporales</taxon>
        <taxon>Meruliaceae</taxon>
        <taxon>Hermanssonia</taxon>
    </lineage>
</organism>
<comment type="caution">
    <text evidence="1">The sequence shown here is derived from an EMBL/GenBank/DDBJ whole genome shotgun (WGS) entry which is preliminary data.</text>
</comment>
<name>A0A2R6NXB4_9APHY</name>
<dbReference type="EMBL" id="MLYV02000711">
    <property type="protein sequence ID" value="PSR79081.1"/>
    <property type="molecule type" value="Genomic_DNA"/>
</dbReference>
<evidence type="ECO:0000313" key="2">
    <source>
        <dbReference type="Proteomes" id="UP000186601"/>
    </source>
</evidence>
<dbReference type="OrthoDB" id="3267578at2759"/>
<dbReference type="AlphaFoldDB" id="A0A2R6NXB4"/>
<dbReference type="Proteomes" id="UP000186601">
    <property type="component" value="Unassembled WGS sequence"/>
</dbReference>
<keyword evidence="2" id="KW-1185">Reference proteome</keyword>
<proteinExistence type="predicted"/>
<dbReference type="STRING" id="98765.A0A2R6NXB4"/>
<gene>
    <name evidence="1" type="ORF">PHLCEN_2v7167</name>
</gene>
<evidence type="ECO:0000313" key="1">
    <source>
        <dbReference type="EMBL" id="PSR79081.1"/>
    </source>
</evidence>
<reference evidence="1 2" key="1">
    <citation type="submission" date="2018-02" db="EMBL/GenBank/DDBJ databases">
        <title>Genome sequence of the basidiomycete white-rot fungus Phlebia centrifuga.</title>
        <authorList>
            <person name="Granchi Z."/>
            <person name="Peng M."/>
            <person name="de Vries R.P."/>
            <person name="Hilden K."/>
            <person name="Makela M.R."/>
            <person name="Grigoriev I."/>
            <person name="Riley R."/>
        </authorList>
    </citation>
    <scope>NUCLEOTIDE SEQUENCE [LARGE SCALE GENOMIC DNA]</scope>
    <source>
        <strain evidence="1 2">FBCC195</strain>
    </source>
</reference>
<accession>A0A2R6NXB4</accession>